<protein>
    <submittedName>
        <fullName evidence="2">Uncharacterized protein</fullName>
    </submittedName>
</protein>
<proteinExistence type="predicted"/>
<sequence length="107" mass="12312">MVQRLKHLKSTILMIGGVVCLLIGVAFLPLPPPFFGMVFIAAGIPMLAAGSKRTRRFIQLMRWRHYRHNQKVEYLVSRLPSFLRKHGHRTRPDVLVRLRGKNNAKQG</sequence>
<dbReference type="EMBL" id="NXGX01000002">
    <property type="protein sequence ID" value="PKR59334.1"/>
    <property type="molecule type" value="Genomic_DNA"/>
</dbReference>
<gene>
    <name evidence="2" type="ORF">COO92_04635</name>
</gene>
<accession>A0A2N3L958</accession>
<feature type="transmembrane region" description="Helical" evidence="1">
    <location>
        <begin position="34"/>
        <end position="51"/>
    </location>
</feature>
<dbReference type="AlphaFoldDB" id="A0A2N3L958"/>
<feature type="transmembrane region" description="Helical" evidence="1">
    <location>
        <begin position="12"/>
        <end position="28"/>
    </location>
</feature>
<keyword evidence="1" id="KW-1133">Transmembrane helix</keyword>
<comment type="caution">
    <text evidence="2">The sequence shown here is derived from an EMBL/GenBank/DDBJ whole genome shotgun (WGS) entry which is preliminary data.</text>
</comment>
<evidence type="ECO:0000313" key="3">
    <source>
        <dbReference type="Proteomes" id="UP000233332"/>
    </source>
</evidence>
<keyword evidence="1" id="KW-0472">Membrane</keyword>
<dbReference type="Proteomes" id="UP000233332">
    <property type="component" value="Unassembled WGS sequence"/>
</dbReference>
<evidence type="ECO:0000313" key="2">
    <source>
        <dbReference type="EMBL" id="PKR59334.1"/>
    </source>
</evidence>
<evidence type="ECO:0000256" key="1">
    <source>
        <dbReference type="SAM" id="Phobius"/>
    </source>
</evidence>
<name>A0A2N3L958_9PROT</name>
<organism evidence="2 3">
    <name type="scientific">Thalassospira lohafexi</name>
    <dbReference type="NCBI Taxonomy" id="744227"/>
    <lineage>
        <taxon>Bacteria</taxon>
        <taxon>Pseudomonadati</taxon>
        <taxon>Pseudomonadota</taxon>
        <taxon>Alphaproteobacteria</taxon>
        <taxon>Rhodospirillales</taxon>
        <taxon>Thalassospiraceae</taxon>
        <taxon>Thalassospira</taxon>
    </lineage>
</organism>
<dbReference type="RefSeq" id="WP_101300315.1">
    <property type="nucleotide sequence ID" value="NZ_NXGX01000002.1"/>
</dbReference>
<keyword evidence="3" id="KW-1185">Reference proteome</keyword>
<reference evidence="2 3" key="1">
    <citation type="submission" date="2017-09" db="EMBL/GenBank/DDBJ databases">
        <title>Biodiversity and function of Thalassospira species in the particle-attached aromatic-hydrocarbon-degrading consortia from the surface seawater of the China South Sea.</title>
        <authorList>
            <person name="Dong C."/>
            <person name="Lai Q."/>
            <person name="Shao Z."/>
        </authorList>
    </citation>
    <scope>NUCLEOTIDE SEQUENCE [LARGE SCALE GENOMIC DNA]</scope>
    <source>
        <strain evidence="2 3">139Z-12</strain>
    </source>
</reference>
<keyword evidence="1" id="KW-0812">Transmembrane</keyword>